<accession>A0A9D4DBJ3</accession>
<reference evidence="1" key="2">
    <citation type="submission" date="2020-11" db="EMBL/GenBank/DDBJ databases">
        <authorList>
            <person name="McCartney M.A."/>
            <person name="Auch B."/>
            <person name="Kono T."/>
            <person name="Mallez S."/>
            <person name="Becker A."/>
            <person name="Gohl D.M."/>
            <person name="Silverstein K.A.T."/>
            <person name="Koren S."/>
            <person name="Bechman K.B."/>
            <person name="Herman A."/>
            <person name="Abrahante J.E."/>
            <person name="Garbe J."/>
        </authorList>
    </citation>
    <scope>NUCLEOTIDE SEQUENCE</scope>
    <source>
        <strain evidence="1">Duluth1</strain>
        <tissue evidence="1">Whole animal</tissue>
    </source>
</reference>
<keyword evidence="2" id="KW-1185">Reference proteome</keyword>
<name>A0A9D4DBJ3_DREPO</name>
<reference evidence="1" key="1">
    <citation type="journal article" date="2019" name="bioRxiv">
        <title>The Genome of the Zebra Mussel, Dreissena polymorpha: A Resource for Invasive Species Research.</title>
        <authorList>
            <person name="McCartney M.A."/>
            <person name="Auch B."/>
            <person name="Kono T."/>
            <person name="Mallez S."/>
            <person name="Zhang Y."/>
            <person name="Obille A."/>
            <person name="Becker A."/>
            <person name="Abrahante J.E."/>
            <person name="Garbe J."/>
            <person name="Badalamenti J.P."/>
            <person name="Herman A."/>
            <person name="Mangelson H."/>
            <person name="Liachko I."/>
            <person name="Sullivan S."/>
            <person name="Sone E.D."/>
            <person name="Koren S."/>
            <person name="Silverstein K.A.T."/>
            <person name="Beckman K.B."/>
            <person name="Gohl D.M."/>
        </authorList>
    </citation>
    <scope>NUCLEOTIDE SEQUENCE</scope>
    <source>
        <strain evidence="1">Duluth1</strain>
        <tissue evidence="1">Whole animal</tissue>
    </source>
</reference>
<organism evidence="1 2">
    <name type="scientific">Dreissena polymorpha</name>
    <name type="common">Zebra mussel</name>
    <name type="synonym">Mytilus polymorpha</name>
    <dbReference type="NCBI Taxonomy" id="45954"/>
    <lineage>
        <taxon>Eukaryota</taxon>
        <taxon>Metazoa</taxon>
        <taxon>Spiralia</taxon>
        <taxon>Lophotrochozoa</taxon>
        <taxon>Mollusca</taxon>
        <taxon>Bivalvia</taxon>
        <taxon>Autobranchia</taxon>
        <taxon>Heteroconchia</taxon>
        <taxon>Euheterodonta</taxon>
        <taxon>Imparidentia</taxon>
        <taxon>Neoheterodontei</taxon>
        <taxon>Myida</taxon>
        <taxon>Dreissenoidea</taxon>
        <taxon>Dreissenidae</taxon>
        <taxon>Dreissena</taxon>
    </lineage>
</organism>
<evidence type="ECO:0000313" key="2">
    <source>
        <dbReference type="Proteomes" id="UP000828390"/>
    </source>
</evidence>
<dbReference type="Proteomes" id="UP000828390">
    <property type="component" value="Unassembled WGS sequence"/>
</dbReference>
<proteinExistence type="predicted"/>
<dbReference type="EMBL" id="JAIWYP010000010">
    <property type="protein sequence ID" value="KAH3746612.1"/>
    <property type="molecule type" value="Genomic_DNA"/>
</dbReference>
<gene>
    <name evidence="1" type="ORF">DPMN_181021</name>
</gene>
<dbReference type="AlphaFoldDB" id="A0A9D4DBJ3"/>
<evidence type="ECO:0000313" key="1">
    <source>
        <dbReference type="EMBL" id="KAH3746612.1"/>
    </source>
</evidence>
<comment type="caution">
    <text evidence="1">The sequence shown here is derived from an EMBL/GenBank/DDBJ whole genome shotgun (WGS) entry which is preliminary data.</text>
</comment>
<protein>
    <submittedName>
        <fullName evidence="1">Uncharacterized protein</fullName>
    </submittedName>
</protein>
<sequence>MVSCFQLLDLMHTLHTRASNIFMSWSEENKGTREPGARGDDGSESLWIKCWCPLLQGTIMYFLYLCV</sequence>